<protein>
    <submittedName>
        <fullName evidence="2">Putative secreted protein</fullName>
    </submittedName>
</protein>
<keyword evidence="1" id="KW-0732">Signal</keyword>
<dbReference type="AlphaFoldDB" id="A0A2M4DEK5"/>
<feature type="chain" id="PRO_5014688881" evidence="1">
    <location>
        <begin position="20"/>
        <end position="84"/>
    </location>
</feature>
<accession>A0A2M4DEK5</accession>
<proteinExistence type="predicted"/>
<name>A0A2M4DEK5_ANODA</name>
<dbReference type="EMBL" id="GGFL01011751">
    <property type="protein sequence ID" value="MBW75929.1"/>
    <property type="molecule type" value="Transcribed_RNA"/>
</dbReference>
<evidence type="ECO:0000256" key="1">
    <source>
        <dbReference type="SAM" id="SignalP"/>
    </source>
</evidence>
<organism evidence="2">
    <name type="scientific">Anopheles darlingi</name>
    <name type="common">Mosquito</name>
    <dbReference type="NCBI Taxonomy" id="43151"/>
    <lineage>
        <taxon>Eukaryota</taxon>
        <taxon>Metazoa</taxon>
        <taxon>Ecdysozoa</taxon>
        <taxon>Arthropoda</taxon>
        <taxon>Hexapoda</taxon>
        <taxon>Insecta</taxon>
        <taxon>Pterygota</taxon>
        <taxon>Neoptera</taxon>
        <taxon>Endopterygota</taxon>
        <taxon>Diptera</taxon>
        <taxon>Nematocera</taxon>
        <taxon>Culicoidea</taxon>
        <taxon>Culicidae</taxon>
        <taxon>Anophelinae</taxon>
        <taxon>Anopheles</taxon>
    </lineage>
</organism>
<sequence length="84" mass="9646">MARSWRMLSSFGVLRCVHTLRIAPLRLAMLIMNMAHCVPRAMIDPSIVKEGPPKRTIFFHTPHTQRRCLSLRVTFSSRAPPFSL</sequence>
<evidence type="ECO:0000313" key="2">
    <source>
        <dbReference type="EMBL" id="MBW75929.1"/>
    </source>
</evidence>
<reference evidence="2" key="1">
    <citation type="submission" date="2018-01" db="EMBL/GenBank/DDBJ databases">
        <title>An insight into the sialome of Amazonian anophelines.</title>
        <authorList>
            <person name="Ribeiro J.M."/>
            <person name="Scarpassa V."/>
            <person name="Calvo E."/>
        </authorList>
    </citation>
    <scope>NUCLEOTIDE SEQUENCE</scope>
</reference>
<feature type="signal peptide" evidence="1">
    <location>
        <begin position="1"/>
        <end position="19"/>
    </location>
</feature>